<evidence type="ECO:0000256" key="1">
    <source>
        <dbReference type="SAM" id="MobiDB-lite"/>
    </source>
</evidence>
<proteinExistence type="predicted"/>
<keyword evidence="3" id="KW-1185">Reference proteome</keyword>
<reference evidence="2" key="1">
    <citation type="journal article" date="2013" name="Nature">
        <title>The genomes of four tapeworm species reveal adaptations to parasitism.</title>
        <authorList>
            <person name="Tsai I.J."/>
            <person name="Zarowiecki M."/>
            <person name="Holroyd N."/>
            <person name="Garciarrubio A."/>
            <person name="Sanchez-Flores A."/>
            <person name="Brooks K.L."/>
            <person name="Tracey A."/>
            <person name="Bobes R.J."/>
            <person name="Fragoso G."/>
            <person name="Sciutto E."/>
            <person name="Aslett M."/>
            <person name="Beasley H."/>
            <person name="Bennett H.M."/>
            <person name="Cai J."/>
            <person name="Camicia F."/>
            <person name="Clark R."/>
            <person name="Cucher M."/>
            <person name="De Silva N."/>
            <person name="Day T.A."/>
            <person name="Deplazes P."/>
            <person name="Estrada K."/>
            <person name="Fernandez C."/>
            <person name="Holland P.W."/>
            <person name="Hou J."/>
            <person name="Hu S."/>
            <person name="Huckvale T."/>
            <person name="Hung S.S."/>
            <person name="Kamenetzky L."/>
            <person name="Keane J.A."/>
            <person name="Kiss F."/>
            <person name="Koziol U."/>
            <person name="Lambert O."/>
            <person name="Liu K."/>
            <person name="Luo X."/>
            <person name="Luo Y."/>
            <person name="Macchiaroli N."/>
            <person name="Nichol S."/>
            <person name="Paps J."/>
            <person name="Parkinson J."/>
            <person name="Pouchkina-Stantcheva N."/>
            <person name="Riddiford N."/>
            <person name="Rosenzvit M."/>
            <person name="Salinas G."/>
            <person name="Wasmuth J.D."/>
            <person name="Zamanian M."/>
            <person name="Zheng Y."/>
            <person name="Cai X."/>
            <person name="Soberon X."/>
            <person name="Olson P.D."/>
            <person name="Laclette J.P."/>
            <person name="Brehm K."/>
            <person name="Berriman M."/>
            <person name="Garciarrubio A."/>
            <person name="Bobes R.J."/>
            <person name="Fragoso G."/>
            <person name="Sanchez-Flores A."/>
            <person name="Estrada K."/>
            <person name="Cevallos M.A."/>
            <person name="Morett E."/>
            <person name="Gonzalez V."/>
            <person name="Portillo T."/>
            <person name="Ochoa-Leyva A."/>
            <person name="Jose M.V."/>
            <person name="Sciutto E."/>
            <person name="Landa A."/>
            <person name="Jimenez L."/>
            <person name="Valdes V."/>
            <person name="Carrero J.C."/>
            <person name="Larralde C."/>
            <person name="Morales-Montor J."/>
            <person name="Limon-Lason J."/>
            <person name="Soberon X."/>
            <person name="Laclette J.P."/>
        </authorList>
    </citation>
    <scope>NUCLEOTIDE SEQUENCE [LARGE SCALE GENOMIC DNA]</scope>
</reference>
<evidence type="ECO:0000313" key="3">
    <source>
        <dbReference type="Proteomes" id="UP000017246"/>
    </source>
</evidence>
<feature type="region of interest" description="Disordered" evidence="1">
    <location>
        <begin position="126"/>
        <end position="149"/>
    </location>
</feature>
<sequence>MKQGEDYKCYCASPQLTAIQAGTRQVCTVEWWCGAGGTTECDWFPLANLTISLRCASRGFFHIRLSDLPTMRHRRFLHTATRGTLNDQLLVDVLVDGLAFSARQGDVCVEVEQSLRQLLFDLAENTDSGKTDSPELKKPKRAAVDRVEV</sequence>
<dbReference type="AlphaFoldDB" id="A0A068XVY6"/>
<name>A0A068XVY6_ECHMU</name>
<evidence type="ECO:0000313" key="2">
    <source>
        <dbReference type="EMBL" id="CDS36529.1"/>
    </source>
</evidence>
<dbReference type="Proteomes" id="UP000017246">
    <property type="component" value="Unassembled WGS sequence"/>
</dbReference>
<dbReference type="EMBL" id="LN902849">
    <property type="protein sequence ID" value="CDS36529.1"/>
    <property type="molecule type" value="Genomic_DNA"/>
</dbReference>
<protein>
    <submittedName>
        <fullName evidence="2">Uncharacterized protein</fullName>
    </submittedName>
</protein>
<feature type="compositionally biased region" description="Basic and acidic residues" evidence="1">
    <location>
        <begin position="127"/>
        <end position="149"/>
    </location>
</feature>
<reference evidence="2" key="2">
    <citation type="submission" date="2015-11" db="EMBL/GenBank/DDBJ databases">
        <authorList>
            <person name="Zhang Y."/>
            <person name="Guo Z."/>
        </authorList>
    </citation>
    <scope>NUCLEOTIDE SEQUENCE</scope>
</reference>
<organism evidence="2 3">
    <name type="scientific">Echinococcus multilocularis</name>
    <name type="common">Fox tapeworm</name>
    <dbReference type="NCBI Taxonomy" id="6211"/>
    <lineage>
        <taxon>Eukaryota</taxon>
        <taxon>Metazoa</taxon>
        <taxon>Spiralia</taxon>
        <taxon>Lophotrochozoa</taxon>
        <taxon>Platyhelminthes</taxon>
        <taxon>Cestoda</taxon>
        <taxon>Eucestoda</taxon>
        <taxon>Cyclophyllidea</taxon>
        <taxon>Taeniidae</taxon>
        <taxon>Echinococcus</taxon>
    </lineage>
</organism>
<accession>A0A068XVY6</accession>
<gene>
    <name evidence="2" type="ORF">EmuJ_000363300</name>
</gene>